<feature type="region of interest" description="Disordered" evidence="7">
    <location>
        <begin position="359"/>
        <end position="390"/>
    </location>
</feature>
<dbReference type="PANTHER" id="PTHR46144">
    <property type="entry name" value="ZINC FINGER PROTEIN 385B-LIKE"/>
    <property type="match status" value="1"/>
</dbReference>
<proteinExistence type="predicted"/>
<feature type="compositionally biased region" description="Basic residues" evidence="7">
    <location>
        <begin position="375"/>
        <end position="384"/>
    </location>
</feature>
<dbReference type="SUPFAM" id="SSF57667">
    <property type="entry name" value="beta-beta-alpha zinc fingers"/>
    <property type="match status" value="2"/>
</dbReference>
<protein>
    <recommendedName>
        <fullName evidence="8">U1-type domain-containing protein</fullName>
    </recommendedName>
</protein>
<evidence type="ECO:0000256" key="7">
    <source>
        <dbReference type="SAM" id="MobiDB-lite"/>
    </source>
</evidence>
<dbReference type="GO" id="GO:0005634">
    <property type="term" value="C:nucleus"/>
    <property type="evidence" value="ECO:0007669"/>
    <property type="project" value="UniProtKB-SubCell"/>
</dbReference>
<name>A0A022RVT8_ERYGU</name>
<keyword evidence="6" id="KW-0539">Nucleus</keyword>
<reference evidence="9 10" key="1">
    <citation type="journal article" date="2013" name="Proc. Natl. Acad. Sci. U.S.A.">
        <title>Fine-scale variation in meiotic recombination in Mimulus inferred from population shotgun sequencing.</title>
        <authorList>
            <person name="Hellsten U."/>
            <person name="Wright K.M."/>
            <person name="Jenkins J."/>
            <person name="Shu S."/>
            <person name="Yuan Y."/>
            <person name="Wessler S.R."/>
            <person name="Schmutz J."/>
            <person name="Willis J.H."/>
            <person name="Rokhsar D.S."/>
        </authorList>
    </citation>
    <scope>NUCLEOTIDE SEQUENCE [LARGE SCALE GENOMIC DNA]</scope>
    <source>
        <strain evidence="10">cv. DUN x IM62</strain>
    </source>
</reference>
<keyword evidence="3" id="KW-0677">Repeat</keyword>
<evidence type="ECO:0000256" key="4">
    <source>
        <dbReference type="ARBA" id="ARBA00022771"/>
    </source>
</evidence>
<dbReference type="eggNOG" id="ENOG502R8AY">
    <property type="taxonomic scope" value="Eukaryota"/>
</dbReference>
<dbReference type="InterPro" id="IPR013087">
    <property type="entry name" value="Znf_C2H2_type"/>
</dbReference>
<dbReference type="PANTHER" id="PTHR46144:SF6">
    <property type="entry name" value="C2H2-TYPE DOMAIN-CONTAINING PROTEIN"/>
    <property type="match status" value="1"/>
</dbReference>
<feature type="domain" description="U1-type" evidence="8">
    <location>
        <begin position="405"/>
        <end position="439"/>
    </location>
</feature>
<dbReference type="AlphaFoldDB" id="A0A022RVT8"/>
<dbReference type="Proteomes" id="UP000030748">
    <property type="component" value="Unassembled WGS sequence"/>
</dbReference>
<dbReference type="GO" id="GO:0008270">
    <property type="term" value="F:zinc ion binding"/>
    <property type="evidence" value="ECO:0007669"/>
    <property type="project" value="UniProtKB-KW"/>
</dbReference>
<accession>A0A022RVT8</accession>
<dbReference type="STRING" id="4155.A0A022RVT8"/>
<dbReference type="SMART" id="SM00451">
    <property type="entry name" value="ZnF_U1"/>
    <property type="match status" value="2"/>
</dbReference>
<evidence type="ECO:0000256" key="2">
    <source>
        <dbReference type="ARBA" id="ARBA00022723"/>
    </source>
</evidence>
<dbReference type="InterPro" id="IPR051868">
    <property type="entry name" value="ZN346_ZMAT4"/>
</dbReference>
<dbReference type="GO" id="GO:0003676">
    <property type="term" value="F:nucleic acid binding"/>
    <property type="evidence" value="ECO:0007669"/>
    <property type="project" value="InterPro"/>
</dbReference>
<keyword evidence="10" id="KW-1185">Reference proteome</keyword>
<evidence type="ECO:0000256" key="3">
    <source>
        <dbReference type="ARBA" id="ARBA00022737"/>
    </source>
</evidence>
<sequence>MDYARWAEMQQNPNSGVPLLHTVNYSAGYSHNPNSDPYQPPAVDPHNALYQPQLQPPGLEPPYVPPAMTVEYAQQPISYQPHQVDAAAIAAHASYYYYQDPNLNWADAFTQIGATNYTPGLTTPSTAIQPQKRNIWKKGPKKPKIVQSAWCGVCGVDCNSKDVLDQHKLGKKHQKNLEKLKGTAATKPGPSAHSPAVLAAHYPTIGAAHYPTIGAANYTTVGSANYTTVGSANYTTVGSANYTTVGSAQYPTAVAAPSPAIVAAPSAILDPKSSNATIVAAPSAILAPSPASVDASTPLPVSAVTQTNNPIIGPEVNPEKPKSFSATIVAAPSSILAPSPAPIDAPTPLSASALTQTNKPIIGPEENPEKPKSANYRKAKKKAAARTENLETKRRKVLEGGAAAETVHACTVCNVVCNSNTVFSHHLAGQRHASMVKKLASSGALSLPC</sequence>
<dbReference type="EMBL" id="KI630214">
    <property type="protein sequence ID" value="EYU44174.1"/>
    <property type="molecule type" value="Genomic_DNA"/>
</dbReference>
<evidence type="ECO:0000313" key="10">
    <source>
        <dbReference type="Proteomes" id="UP000030748"/>
    </source>
</evidence>
<keyword evidence="5" id="KW-0862">Zinc</keyword>
<dbReference type="InterPro" id="IPR036236">
    <property type="entry name" value="Znf_C2H2_sf"/>
</dbReference>
<evidence type="ECO:0000256" key="6">
    <source>
        <dbReference type="ARBA" id="ARBA00023242"/>
    </source>
</evidence>
<organism evidence="9 10">
    <name type="scientific">Erythranthe guttata</name>
    <name type="common">Yellow monkey flower</name>
    <name type="synonym">Mimulus guttatus</name>
    <dbReference type="NCBI Taxonomy" id="4155"/>
    <lineage>
        <taxon>Eukaryota</taxon>
        <taxon>Viridiplantae</taxon>
        <taxon>Streptophyta</taxon>
        <taxon>Embryophyta</taxon>
        <taxon>Tracheophyta</taxon>
        <taxon>Spermatophyta</taxon>
        <taxon>Magnoliopsida</taxon>
        <taxon>eudicotyledons</taxon>
        <taxon>Gunneridae</taxon>
        <taxon>Pentapetalae</taxon>
        <taxon>asterids</taxon>
        <taxon>lamiids</taxon>
        <taxon>Lamiales</taxon>
        <taxon>Phrymaceae</taxon>
        <taxon>Erythranthe</taxon>
    </lineage>
</organism>
<dbReference type="Pfam" id="PF12874">
    <property type="entry name" value="zf-met"/>
    <property type="match status" value="2"/>
</dbReference>
<evidence type="ECO:0000256" key="5">
    <source>
        <dbReference type="ARBA" id="ARBA00022833"/>
    </source>
</evidence>
<feature type="domain" description="U1-type" evidence="8">
    <location>
        <begin position="146"/>
        <end position="180"/>
    </location>
</feature>
<dbReference type="Gene3D" id="3.30.160.60">
    <property type="entry name" value="Classic Zinc Finger"/>
    <property type="match status" value="2"/>
</dbReference>
<gene>
    <name evidence="9" type="ORF">MIMGU_mgv1a006296mg</name>
</gene>
<keyword evidence="2" id="KW-0479">Metal-binding</keyword>
<evidence type="ECO:0000259" key="8">
    <source>
        <dbReference type="SMART" id="SM00451"/>
    </source>
</evidence>
<keyword evidence="4" id="KW-0863">Zinc-finger</keyword>
<evidence type="ECO:0000256" key="1">
    <source>
        <dbReference type="ARBA" id="ARBA00004123"/>
    </source>
</evidence>
<dbReference type="InterPro" id="IPR003604">
    <property type="entry name" value="Matrin/U1-like-C_Znf_C2H2"/>
</dbReference>
<comment type="subcellular location">
    <subcellularLocation>
        <location evidence="1">Nucleus</location>
    </subcellularLocation>
</comment>
<evidence type="ECO:0000313" key="9">
    <source>
        <dbReference type="EMBL" id="EYU44174.1"/>
    </source>
</evidence>